<feature type="transmembrane region" description="Helical" evidence="1">
    <location>
        <begin position="36"/>
        <end position="56"/>
    </location>
</feature>
<evidence type="ECO:0000313" key="2">
    <source>
        <dbReference type="EMBL" id="MFC6086174.1"/>
    </source>
</evidence>
<organism evidence="2 3">
    <name type="scientific">Sphaerisporangium aureirubrum</name>
    <dbReference type="NCBI Taxonomy" id="1544736"/>
    <lineage>
        <taxon>Bacteria</taxon>
        <taxon>Bacillati</taxon>
        <taxon>Actinomycetota</taxon>
        <taxon>Actinomycetes</taxon>
        <taxon>Streptosporangiales</taxon>
        <taxon>Streptosporangiaceae</taxon>
        <taxon>Sphaerisporangium</taxon>
    </lineage>
</organism>
<keyword evidence="1" id="KW-0812">Transmembrane</keyword>
<reference evidence="3" key="1">
    <citation type="journal article" date="2019" name="Int. J. Syst. Evol. Microbiol.">
        <title>The Global Catalogue of Microorganisms (GCM) 10K type strain sequencing project: providing services to taxonomists for standard genome sequencing and annotation.</title>
        <authorList>
            <consortium name="The Broad Institute Genomics Platform"/>
            <consortium name="The Broad Institute Genome Sequencing Center for Infectious Disease"/>
            <person name="Wu L."/>
            <person name="Ma J."/>
        </authorList>
    </citation>
    <scope>NUCLEOTIDE SEQUENCE [LARGE SCALE GENOMIC DNA]</scope>
    <source>
        <strain evidence="3">JCM 30346</strain>
    </source>
</reference>
<dbReference type="Proteomes" id="UP001596137">
    <property type="component" value="Unassembled WGS sequence"/>
</dbReference>
<evidence type="ECO:0000313" key="3">
    <source>
        <dbReference type="Proteomes" id="UP001596137"/>
    </source>
</evidence>
<sequence>MPAARKDPREAVTEAVGSLAGMVADPKGGLARLRSSVPGVTLWVLAAGVLTGYWLGRRAVRRTDARESPADGPAR</sequence>
<comment type="caution">
    <text evidence="2">The sequence shown here is derived from an EMBL/GenBank/DDBJ whole genome shotgun (WGS) entry which is preliminary data.</text>
</comment>
<accession>A0ABW1NTX9</accession>
<gene>
    <name evidence="2" type="ORF">ACFP1K_33750</name>
</gene>
<keyword evidence="3" id="KW-1185">Reference proteome</keyword>
<proteinExistence type="predicted"/>
<keyword evidence="1" id="KW-0472">Membrane</keyword>
<name>A0ABW1NTX9_9ACTN</name>
<keyword evidence="1" id="KW-1133">Transmembrane helix</keyword>
<dbReference type="EMBL" id="JBHSRF010000079">
    <property type="protein sequence ID" value="MFC6086174.1"/>
    <property type="molecule type" value="Genomic_DNA"/>
</dbReference>
<evidence type="ECO:0000256" key="1">
    <source>
        <dbReference type="SAM" id="Phobius"/>
    </source>
</evidence>
<dbReference type="RefSeq" id="WP_380761095.1">
    <property type="nucleotide sequence ID" value="NZ_JBHSRF010000079.1"/>
</dbReference>
<evidence type="ECO:0008006" key="4">
    <source>
        <dbReference type="Google" id="ProtNLM"/>
    </source>
</evidence>
<protein>
    <recommendedName>
        <fullName evidence="4">DUF3618 domain-containing protein</fullName>
    </recommendedName>
</protein>